<gene>
    <name evidence="10" type="ORF">QYM36_016480</name>
</gene>
<keyword evidence="6" id="KW-0539">Nucleus</keyword>
<evidence type="ECO:0000256" key="8">
    <source>
        <dbReference type="SAM" id="MobiDB-lite"/>
    </source>
</evidence>
<feature type="region of interest" description="Disordered" evidence="8">
    <location>
        <begin position="1"/>
        <end position="27"/>
    </location>
</feature>
<dbReference type="FunFam" id="3.30.160.60:FF:001397">
    <property type="entry name" value="Datilografo, isoform A"/>
    <property type="match status" value="1"/>
</dbReference>
<dbReference type="InterPro" id="IPR036236">
    <property type="entry name" value="Znf_C2H2_sf"/>
</dbReference>
<dbReference type="FunFam" id="3.30.160.60:FF:001498">
    <property type="entry name" value="Zinc finger protein 404"/>
    <property type="match status" value="1"/>
</dbReference>
<feature type="region of interest" description="Disordered" evidence="8">
    <location>
        <begin position="217"/>
        <end position="241"/>
    </location>
</feature>
<keyword evidence="3" id="KW-0677">Repeat</keyword>
<dbReference type="PROSITE" id="PS50157">
    <property type="entry name" value="ZINC_FINGER_C2H2_2"/>
    <property type="match status" value="6"/>
</dbReference>
<dbReference type="EMBL" id="JAVRJZ010000020">
    <property type="protein sequence ID" value="KAK2706453.1"/>
    <property type="molecule type" value="Genomic_DNA"/>
</dbReference>
<feature type="domain" description="C2H2-type" evidence="9">
    <location>
        <begin position="128"/>
        <end position="157"/>
    </location>
</feature>
<evidence type="ECO:0000256" key="2">
    <source>
        <dbReference type="ARBA" id="ARBA00022723"/>
    </source>
</evidence>
<dbReference type="GO" id="GO:0000978">
    <property type="term" value="F:RNA polymerase II cis-regulatory region sequence-specific DNA binding"/>
    <property type="evidence" value="ECO:0007669"/>
    <property type="project" value="TreeGrafter"/>
</dbReference>
<comment type="subcellular location">
    <subcellularLocation>
        <location evidence="1">Nucleus</location>
    </subcellularLocation>
</comment>
<dbReference type="PANTHER" id="PTHR24376">
    <property type="entry name" value="ZINC FINGER PROTEIN"/>
    <property type="match status" value="1"/>
</dbReference>
<feature type="domain" description="C2H2-type" evidence="9">
    <location>
        <begin position="372"/>
        <end position="399"/>
    </location>
</feature>
<keyword evidence="4 7" id="KW-0863">Zinc-finger</keyword>
<keyword evidence="5" id="KW-0862">Zinc</keyword>
<dbReference type="InterPro" id="IPR013087">
    <property type="entry name" value="Znf_C2H2_type"/>
</dbReference>
<evidence type="ECO:0000313" key="10">
    <source>
        <dbReference type="EMBL" id="KAK2706453.1"/>
    </source>
</evidence>
<feature type="compositionally biased region" description="Low complexity" evidence="8">
    <location>
        <begin position="273"/>
        <end position="284"/>
    </location>
</feature>
<feature type="compositionally biased region" description="Polar residues" evidence="8">
    <location>
        <begin position="525"/>
        <end position="563"/>
    </location>
</feature>
<feature type="domain" description="C2H2-type" evidence="9">
    <location>
        <begin position="164"/>
        <end position="187"/>
    </location>
</feature>
<evidence type="ECO:0000256" key="3">
    <source>
        <dbReference type="ARBA" id="ARBA00022737"/>
    </source>
</evidence>
<feature type="compositionally biased region" description="Polar residues" evidence="8">
    <location>
        <begin position="298"/>
        <end position="327"/>
    </location>
</feature>
<dbReference type="PROSITE" id="PS00028">
    <property type="entry name" value="ZINC_FINGER_C2H2_1"/>
    <property type="match status" value="6"/>
</dbReference>
<dbReference type="FunFam" id="3.30.160.60:FF:000233">
    <property type="entry name" value="Putative zinc finger protein 362"/>
    <property type="match status" value="1"/>
</dbReference>
<feature type="compositionally biased region" description="Polar residues" evidence="8">
    <location>
        <begin position="508"/>
        <end position="519"/>
    </location>
</feature>
<feature type="region of interest" description="Disordered" evidence="8">
    <location>
        <begin position="476"/>
        <end position="581"/>
    </location>
</feature>
<dbReference type="Pfam" id="PF00096">
    <property type="entry name" value="zf-C2H2"/>
    <property type="match status" value="6"/>
</dbReference>
<keyword evidence="11" id="KW-1185">Reference proteome</keyword>
<name>A0AA88KTS1_ARTSF</name>
<dbReference type="GO" id="GO:0001228">
    <property type="term" value="F:DNA-binding transcription activator activity, RNA polymerase II-specific"/>
    <property type="evidence" value="ECO:0007669"/>
    <property type="project" value="TreeGrafter"/>
</dbReference>
<organism evidence="10 11">
    <name type="scientific">Artemia franciscana</name>
    <name type="common">Brine shrimp</name>
    <name type="synonym">Artemia sanfranciscana</name>
    <dbReference type="NCBI Taxonomy" id="6661"/>
    <lineage>
        <taxon>Eukaryota</taxon>
        <taxon>Metazoa</taxon>
        <taxon>Ecdysozoa</taxon>
        <taxon>Arthropoda</taxon>
        <taxon>Crustacea</taxon>
        <taxon>Branchiopoda</taxon>
        <taxon>Anostraca</taxon>
        <taxon>Artemiidae</taxon>
        <taxon>Artemia</taxon>
    </lineage>
</organism>
<feature type="domain" description="C2H2-type" evidence="9">
    <location>
        <begin position="72"/>
        <end position="99"/>
    </location>
</feature>
<evidence type="ECO:0000256" key="7">
    <source>
        <dbReference type="PROSITE-ProRule" id="PRU00042"/>
    </source>
</evidence>
<dbReference type="GO" id="GO:0008270">
    <property type="term" value="F:zinc ion binding"/>
    <property type="evidence" value="ECO:0007669"/>
    <property type="project" value="UniProtKB-KW"/>
</dbReference>
<accession>A0AA88KTS1</accession>
<dbReference type="Gene3D" id="3.30.160.60">
    <property type="entry name" value="Classic Zinc Finger"/>
    <property type="match status" value="5"/>
</dbReference>
<dbReference type="Proteomes" id="UP001187531">
    <property type="component" value="Unassembled WGS sequence"/>
</dbReference>
<dbReference type="AlphaFoldDB" id="A0AA88KTS1"/>
<evidence type="ECO:0000256" key="6">
    <source>
        <dbReference type="ARBA" id="ARBA00023242"/>
    </source>
</evidence>
<dbReference type="FunFam" id="3.30.160.60:FF:001495">
    <property type="entry name" value="Datilografo, isoform B"/>
    <property type="match status" value="1"/>
</dbReference>
<feature type="domain" description="C2H2-type" evidence="9">
    <location>
        <begin position="196"/>
        <end position="223"/>
    </location>
</feature>
<evidence type="ECO:0000256" key="5">
    <source>
        <dbReference type="ARBA" id="ARBA00022833"/>
    </source>
</evidence>
<proteinExistence type="predicted"/>
<keyword evidence="2" id="KW-0479">Metal-binding</keyword>
<reference evidence="10" key="1">
    <citation type="submission" date="2023-07" db="EMBL/GenBank/DDBJ databases">
        <title>Chromosome-level genome assembly of Artemia franciscana.</title>
        <authorList>
            <person name="Jo E."/>
        </authorList>
    </citation>
    <scope>NUCLEOTIDE SEQUENCE</scope>
    <source>
        <tissue evidence="10">Whole body</tissue>
    </source>
</reference>
<evidence type="ECO:0000259" key="9">
    <source>
        <dbReference type="PROSITE" id="PS50157"/>
    </source>
</evidence>
<dbReference type="GO" id="GO:0005634">
    <property type="term" value="C:nucleus"/>
    <property type="evidence" value="ECO:0007669"/>
    <property type="project" value="UniProtKB-SubCell"/>
</dbReference>
<comment type="caution">
    <text evidence="10">The sequence shown here is derived from an EMBL/GenBank/DDBJ whole genome shotgun (WGS) entry which is preliminary data.</text>
</comment>
<feature type="domain" description="C2H2-type" evidence="9">
    <location>
        <begin position="100"/>
        <end position="127"/>
    </location>
</feature>
<protein>
    <recommendedName>
        <fullName evidence="9">C2H2-type domain-containing protein</fullName>
    </recommendedName>
</protein>
<evidence type="ECO:0000256" key="4">
    <source>
        <dbReference type="ARBA" id="ARBA00022771"/>
    </source>
</evidence>
<sequence>MADVQAVQTARAPLPIAPPDSEMWPMPRNTMPPTLPDSSMMEKLVHDLQIFMAKSAMQFHARDLHRAEPKPHQCNQCFKSFSSNHQLVQHIRVHTGEKPYRCSYCDRRFKQLSHVQQHTRLHTGERPYKCHVPECGRAFIQLSNLQQHLRNHDAQQERAKNRPFQCHVCGKGFATESSLRTHASKHAALIGTSATPACPLCQKVFTTTEALIEHMTIHKEGSSSSNSNPGMGGDGRNSSLMTIFPPIIQEDGPKAILQQSQEPKESGVSASLQQQDQGNSQQTQPNPSGPAVSEVLPLNQSNPVTSINHTPSQAQVPPSTSLFQNPFSLPHPIGGVNNVLQCNPPPPSIMSPQSGVPMDNWAYGIRRRTATHACPVCGKHYVNEGSLRKHLASHPETAPFTAALRMWPCTVCPAVFPFEAGLIAHMEQMRMDSKHQFAAQYMLSRVAAERKFMERESPTNTLTNPLLRPDVLSSIIQSGGTTSTNHNTEQHGPLPSPPTSPPQGVESKLSNTLSESPRPQRNPDTHNQQNTLNHLQSPVPQRPSNEENPGPSFSANQGSFTCGTETEDEEDIAETPQQQNESIRKMQAVNMEAVLRFAAATASNSNMGVPLPGPSTSYADSRLEHALRLHQALGFALPQHHPAYLQQQFPYQHTSQHYNPMGQNMSHLNQGGHWTHLQNMNHQPHSSN</sequence>
<dbReference type="SMART" id="SM00355">
    <property type="entry name" value="ZnF_C2H2"/>
    <property type="match status" value="7"/>
</dbReference>
<evidence type="ECO:0000256" key="1">
    <source>
        <dbReference type="ARBA" id="ARBA00004123"/>
    </source>
</evidence>
<feature type="region of interest" description="Disordered" evidence="8">
    <location>
        <begin position="257"/>
        <end position="328"/>
    </location>
</feature>
<dbReference type="PANTHER" id="PTHR24376:SF235">
    <property type="entry name" value="C2H2-TYPE DOMAIN-CONTAINING PROTEIN"/>
    <property type="match status" value="1"/>
</dbReference>
<dbReference type="SUPFAM" id="SSF57667">
    <property type="entry name" value="beta-beta-alpha zinc fingers"/>
    <property type="match status" value="4"/>
</dbReference>
<evidence type="ECO:0000313" key="11">
    <source>
        <dbReference type="Proteomes" id="UP001187531"/>
    </source>
</evidence>